<feature type="domain" description="Alpha-D-phosphohexomutase alpha/beta/alpha" evidence="9">
    <location>
        <begin position="160"/>
        <end position="260"/>
    </location>
</feature>
<evidence type="ECO:0000256" key="5">
    <source>
        <dbReference type="ARBA" id="ARBA00022842"/>
    </source>
</evidence>
<dbReference type="InterPro" id="IPR005843">
    <property type="entry name" value="A-D-PHexomutase_C"/>
</dbReference>
<dbReference type="GO" id="GO:0005975">
    <property type="term" value="P:carbohydrate metabolic process"/>
    <property type="evidence" value="ECO:0007669"/>
    <property type="project" value="InterPro"/>
</dbReference>
<dbReference type="CDD" id="cd05800">
    <property type="entry name" value="PGM_like2"/>
    <property type="match status" value="1"/>
</dbReference>
<dbReference type="PRINTS" id="PR00509">
    <property type="entry name" value="PGMPMM"/>
</dbReference>
<feature type="domain" description="Alpha-D-phosphohexomutase alpha/beta/alpha" evidence="10">
    <location>
        <begin position="265"/>
        <end position="373"/>
    </location>
</feature>
<evidence type="ECO:0000313" key="11">
    <source>
        <dbReference type="EMBL" id="ABF40752.1"/>
    </source>
</evidence>
<dbReference type="Gene3D" id="3.30.310.50">
    <property type="entry name" value="Alpha-D-phosphohexomutase, C-terminal domain"/>
    <property type="match status" value="1"/>
</dbReference>
<evidence type="ECO:0000256" key="2">
    <source>
        <dbReference type="ARBA" id="ARBA00010231"/>
    </source>
</evidence>
<dbReference type="InterPro" id="IPR005846">
    <property type="entry name" value="A-D-PHexomutase_a/b/a-III"/>
</dbReference>
<dbReference type="KEGG" id="aba:Acid345_1751"/>
<keyword evidence="6" id="KW-0413">Isomerase</keyword>
<keyword evidence="5" id="KW-0460">Magnesium</keyword>
<evidence type="ECO:0000313" key="12">
    <source>
        <dbReference type="Proteomes" id="UP000002432"/>
    </source>
</evidence>
<keyword evidence="12" id="KW-1185">Reference proteome</keyword>
<dbReference type="EMBL" id="CP000360">
    <property type="protein sequence ID" value="ABF40752.1"/>
    <property type="molecule type" value="Genomic_DNA"/>
</dbReference>
<sequence>MATQIKFGTSGWRAIVAEDFTFANVRRAVTGIAKFVARRDQHPSLIVGRDPRFLGEAFVAEAAAILASHGVKPFVINDAAPTPGIAWEIMTRKTGGAINFTASHNPPEYNGIKYSTPDGAPALPETTQGIEAEIAKLDAVDPVKPNSSDPEAETIDIKANYLSRLKEVVDLAAIKKSGLKVVYDPLWGAARGYPDSLLRDAGVSTATVHDVRDVLFGGHAPEPDDHLLNDLRAKMKETGAGIGIATDGDADRFGIVDADGTFIQPNYIIALLFDYLVETRGWKNGVAKSVATTNLVNALAEHHKVELHETPVGFKYIGELIKQDKIAIGGEESAGLSIRHHVPEKDGVLACLLCCEMVAKRGKPMGAQLHELFGKVGSFYPERQNFHLTPEQKETFTKKLKSEPKDFHGKRVVEINRKDGLKLVLDDGSWVCYRVSGTEPVVRAYTEARSEQGLKDLSAAAKQFVFG</sequence>
<feature type="domain" description="Alpha-D-phosphohexomutase C-terminal" evidence="7">
    <location>
        <begin position="410"/>
        <end position="459"/>
    </location>
</feature>
<gene>
    <name evidence="11" type="ordered locus">Acid345_1751</name>
</gene>
<dbReference type="Pfam" id="PF02878">
    <property type="entry name" value="PGM_PMM_I"/>
    <property type="match status" value="1"/>
</dbReference>
<dbReference type="InterPro" id="IPR005841">
    <property type="entry name" value="Alpha-D-phosphohexomutase_SF"/>
</dbReference>
<dbReference type="GO" id="GO:0006166">
    <property type="term" value="P:purine ribonucleoside salvage"/>
    <property type="evidence" value="ECO:0007669"/>
    <property type="project" value="TreeGrafter"/>
</dbReference>
<accession>Q1IQU8</accession>
<dbReference type="AlphaFoldDB" id="Q1IQU8"/>
<protein>
    <submittedName>
        <fullName evidence="11">Phosphoglucomutase/phosphomannomutase alpha/beta/alpha domain I</fullName>
    </submittedName>
</protein>
<organism evidence="11 12">
    <name type="scientific">Koribacter versatilis (strain Ellin345)</name>
    <dbReference type="NCBI Taxonomy" id="204669"/>
    <lineage>
        <taxon>Bacteria</taxon>
        <taxon>Pseudomonadati</taxon>
        <taxon>Acidobacteriota</taxon>
        <taxon>Terriglobia</taxon>
        <taxon>Terriglobales</taxon>
        <taxon>Candidatus Korobacteraceae</taxon>
        <taxon>Candidatus Korobacter</taxon>
    </lineage>
</organism>
<dbReference type="RefSeq" id="WP_011522554.1">
    <property type="nucleotide sequence ID" value="NC_008009.1"/>
</dbReference>
<dbReference type="Pfam" id="PF02880">
    <property type="entry name" value="PGM_PMM_III"/>
    <property type="match status" value="1"/>
</dbReference>
<evidence type="ECO:0000256" key="4">
    <source>
        <dbReference type="ARBA" id="ARBA00022723"/>
    </source>
</evidence>
<evidence type="ECO:0000259" key="10">
    <source>
        <dbReference type="Pfam" id="PF02880"/>
    </source>
</evidence>
<evidence type="ECO:0000259" key="9">
    <source>
        <dbReference type="Pfam" id="PF02879"/>
    </source>
</evidence>
<dbReference type="InterPro" id="IPR005844">
    <property type="entry name" value="A-D-PHexomutase_a/b/a-I"/>
</dbReference>
<reference evidence="11 12" key="1">
    <citation type="journal article" date="2009" name="Appl. Environ. Microbiol.">
        <title>Three genomes from the phylum Acidobacteria provide insight into the lifestyles of these microorganisms in soils.</title>
        <authorList>
            <person name="Ward N.L."/>
            <person name="Challacombe J.F."/>
            <person name="Janssen P.H."/>
            <person name="Henrissat B."/>
            <person name="Coutinho P.M."/>
            <person name="Wu M."/>
            <person name="Xie G."/>
            <person name="Haft D.H."/>
            <person name="Sait M."/>
            <person name="Badger J."/>
            <person name="Barabote R.D."/>
            <person name="Bradley B."/>
            <person name="Brettin T.S."/>
            <person name="Brinkac L.M."/>
            <person name="Bruce D."/>
            <person name="Creasy T."/>
            <person name="Daugherty S.C."/>
            <person name="Davidsen T.M."/>
            <person name="DeBoy R.T."/>
            <person name="Detter J.C."/>
            <person name="Dodson R.J."/>
            <person name="Durkin A.S."/>
            <person name="Ganapathy A."/>
            <person name="Gwinn-Giglio M."/>
            <person name="Han C.S."/>
            <person name="Khouri H."/>
            <person name="Kiss H."/>
            <person name="Kothari S.P."/>
            <person name="Madupu R."/>
            <person name="Nelson K.E."/>
            <person name="Nelson W.C."/>
            <person name="Paulsen I."/>
            <person name="Penn K."/>
            <person name="Ren Q."/>
            <person name="Rosovitz M.J."/>
            <person name="Selengut J.D."/>
            <person name="Shrivastava S."/>
            <person name="Sullivan S.A."/>
            <person name="Tapia R."/>
            <person name="Thompson L.S."/>
            <person name="Watkins K.L."/>
            <person name="Yang Q."/>
            <person name="Yu C."/>
            <person name="Zafar N."/>
            <person name="Zhou L."/>
            <person name="Kuske C.R."/>
        </authorList>
    </citation>
    <scope>NUCLEOTIDE SEQUENCE [LARGE SCALE GENOMIC DNA]</scope>
    <source>
        <strain evidence="11 12">Ellin345</strain>
    </source>
</reference>
<keyword evidence="3" id="KW-0597">Phosphoprotein</keyword>
<dbReference type="PANTHER" id="PTHR45745">
    <property type="entry name" value="PHOSPHOMANNOMUTASE 45A"/>
    <property type="match status" value="1"/>
</dbReference>
<dbReference type="Pfam" id="PF02879">
    <property type="entry name" value="PGM_PMM_II"/>
    <property type="match status" value="1"/>
</dbReference>
<evidence type="ECO:0000259" key="7">
    <source>
        <dbReference type="Pfam" id="PF00408"/>
    </source>
</evidence>
<dbReference type="SUPFAM" id="SSF53738">
    <property type="entry name" value="Phosphoglucomutase, first 3 domains"/>
    <property type="match status" value="2"/>
</dbReference>
<name>Q1IQU8_KORVE</name>
<dbReference type="GO" id="GO:0046872">
    <property type="term" value="F:metal ion binding"/>
    <property type="evidence" value="ECO:0007669"/>
    <property type="project" value="UniProtKB-KW"/>
</dbReference>
<dbReference type="InterPro" id="IPR016055">
    <property type="entry name" value="A-D-PHexomutase_a/b/a-I/II/III"/>
</dbReference>
<dbReference type="InterPro" id="IPR036900">
    <property type="entry name" value="A-D-PHexomutase_C_sf"/>
</dbReference>
<dbReference type="Pfam" id="PF00408">
    <property type="entry name" value="PGM_PMM_IV"/>
    <property type="match status" value="1"/>
</dbReference>
<dbReference type="SUPFAM" id="SSF55957">
    <property type="entry name" value="Phosphoglucomutase, C-terminal domain"/>
    <property type="match status" value="1"/>
</dbReference>
<dbReference type="EnsemblBacteria" id="ABF40752">
    <property type="protein sequence ID" value="ABF40752"/>
    <property type="gene ID" value="Acid345_1751"/>
</dbReference>
<evidence type="ECO:0000256" key="1">
    <source>
        <dbReference type="ARBA" id="ARBA00001946"/>
    </source>
</evidence>
<keyword evidence="4" id="KW-0479">Metal-binding</keyword>
<dbReference type="InterPro" id="IPR005845">
    <property type="entry name" value="A-D-PHexomutase_a/b/a-II"/>
</dbReference>
<comment type="similarity">
    <text evidence="2">Belongs to the phosphohexose mutase family.</text>
</comment>
<dbReference type="HOGENOM" id="CLU_016950_7_1_0"/>
<dbReference type="PANTHER" id="PTHR45745:SF1">
    <property type="entry name" value="PHOSPHOGLUCOMUTASE 2B-RELATED"/>
    <property type="match status" value="1"/>
</dbReference>
<dbReference type="Proteomes" id="UP000002432">
    <property type="component" value="Chromosome"/>
</dbReference>
<dbReference type="eggNOG" id="COG1109">
    <property type="taxonomic scope" value="Bacteria"/>
</dbReference>
<dbReference type="STRING" id="204669.Acid345_1751"/>
<comment type="cofactor">
    <cofactor evidence="1">
        <name>Mg(2+)</name>
        <dbReference type="ChEBI" id="CHEBI:18420"/>
    </cofactor>
</comment>
<dbReference type="GO" id="GO:0008973">
    <property type="term" value="F:phosphopentomutase activity"/>
    <property type="evidence" value="ECO:0007669"/>
    <property type="project" value="TreeGrafter"/>
</dbReference>
<evidence type="ECO:0000256" key="6">
    <source>
        <dbReference type="ARBA" id="ARBA00023235"/>
    </source>
</evidence>
<evidence type="ECO:0000256" key="3">
    <source>
        <dbReference type="ARBA" id="ARBA00022553"/>
    </source>
</evidence>
<proteinExistence type="inferred from homology"/>
<evidence type="ECO:0000259" key="8">
    <source>
        <dbReference type="Pfam" id="PF02878"/>
    </source>
</evidence>
<dbReference type="Gene3D" id="3.40.120.10">
    <property type="entry name" value="Alpha-D-Glucose-1,6-Bisphosphate, subunit A, domain 3"/>
    <property type="match status" value="3"/>
</dbReference>
<feature type="domain" description="Alpha-D-phosphohexomutase alpha/beta/alpha" evidence="8">
    <location>
        <begin position="5"/>
        <end position="138"/>
    </location>
</feature>
<dbReference type="OrthoDB" id="9806956at2"/>